<evidence type="ECO:0000313" key="3">
    <source>
        <dbReference type="Proteomes" id="UP000235392"/>
    </source>
</evidence>
<name>A0A2N5SJZ9_9BASI</name>
<organism evidence="2 3">
    <name type="scientific">Puccinia coronata f. sp. avenae</name>
    <dbReference type="NCBI Taxonomy" id="200324"/>
    <lineage>
        <taxon>Eukaryota</taxon>
        <taxon>Fungi</taxon>
        <taxon>Dikarya</taxon>
        <taxon>Basidiomycota</taxon>
        <taxon>Pucciniomycotina</taxon>
        <taxon>Pucciniomycetes</taxon>
        <taxon>Pucciniales</taxon>
        <taxon>Pucciniaceae</taxon>
        <taxon>Puccinia</taxon>
    </lineage>
</organism>
<reference evidence="2 3" key="1">
    <citation type="submission" date="2017-11" db="EMBL/GenBank/DDBJ databases">
        <title>De novo assembly and phasing of dikaryotic genomes from two isolates of Puccinia coronata f. sp. avenae, the causal agent of oat crown rust.</title>
        <authorList>
            <person name="Miller M.E."/>
            <person name="Zhang Y."/>
            <person name="Omidvar V."/>
            <person name="Sperschneider J."/>
            <person name="Schwessinger B."/>
            <person name="Raley C."/>
            <person name="Palmer J.M."/>
            <person name="Garnica D."/>
            <person name="Upadhyaya N."/>
            <person name="Rathjen J."/>
            <person name="Taylor J.M."/>
            <person name="Park R.F."/>
            <person name="Dodds P.N."/>
            <person name="Hirsch C.D."/>
            <person name="Kianian S.F."/>
            <person name="Figueroa M."/>
        </authorList>
    </citation>
    <scope>NUCLEOTIDE SEQUENCE [LARGE SCALE GENOMIC DNA]</scope>
    <source>
        <strain evidence="2">12SD80</strain>
    </source>
</reference>
<feature type="compositionally biased region" description="Polar residues" evidence="1">
    <location>
        <begin position="44"/>
        <end position="59"/>
    </location>
</feature>
<sequence>MSDCLLALSATLRSNTKENQATPTQGNQARNKDSPVLMDKGADPSTTRNPSKTQSNTPSDQERQANRQKEECAKIEERLGVPPKGNATKPDQRVNKEPMRQRITLEEEATSTVPKRSAKLLRGLIQKAAAAEEKGNEAAAAMFYNMYKTMRAMSQETQEGAQPPTKRLREDNSNHRQASLSLTPDDSNADSDKESEVGDLKFTSGALPKHNEMGFTPFFDKNIRELKGPIPLTIFNKTWKNAAILYNLEKRAKIKDSTSDPNRYTGLPYPSEWTQSFAEWTANHQGFHNTPVKEYNYNKFARWL</sequence>
<dbReference type="Proteomes" id="UP000235392">
    <property type="component" value="Unassembled WGS sequence"/>
</dbReference>
<comment type="caution">
    <text evidence="2">The sequence shown here is derived from an EMBL/GenBank/DDBJ whole genome shotgun (WGS) entry which is preliminary data.</text>
</comment>
<feature type="compositionally biased region" description="Basic and acidic residues" evidence="1">
    <location>
        <begin position="60"/>
        <end position="79"/>
    </location>
</feature>
<dbReference type="EMBL" id="PGCI01000848">
    <property type="protein sequence ID" value="PLW13566.1"/>
    <property type="molecule type" value="Genomic_DNA"/>
</dbReference>
<protein>
    <submittedName>
        <fullName evidence="2">Uncharacterized protein</fullName>
    </submittedName>
</protein>
<feature type="compositionally biased region" description="Polar residues" evidence="1">
    <location>
        <begin position="175"/>
        <end position="186"/>
    </location>
</feature>
<feature type="region of interest" description="Disordered" evidence="1">
    <location>
        <begin position="154"/>
        <end position="206"/>
    </location>
</feature>
<feature type="region of interest" description="Disordered" evidence="1">
    <location>
        <begin position="1"/>
        <end position="113"/>
    </location>
</feature>
<proteinExistence type="predicted"/>
<feature type="compositionally biased region" description="Polar residues" evidence="1">
    <location>
        <begin position="11"/>
        <end position="29"/>
    </location>
</feature>
<feature type="compositionally biased region" description="Basic and acidic residues" evidence="1">
    <location>
        <begin position="90"/>
        <end position="105"/>
    </location>
</feature>
<feature type="compositionally biased region" description="Basic and acidic residues" evidence="1">
    <location>
        <begin position="190"/>
        <end position="199"/>
    </location>
</feature>
<gene>
    <name evidence="2" type="ORF">PCASD_22835</name>
</gene>
<dbReference type="AlphaFoldDB" id="A0A2N5SJZ9"/>
<evidence type="ECO:0000313" key="2">
    <source>
        <dbReference type="EMBL" id="PLW13566.1"/>
    </source>
</evidence>
<accession>A0A2N5SJZ9</accession>
<evidence type="ECO:0000256" key="1">
    <source>
        <dbReference type="SAM" id="MobiDB-lite"/>
    </source>
</evidence>